<dbReference type="GO" id="GO:0006313">
    <property type="term" value="P:DNA transposition"/>
    <property type="evidence" value="ECO:0007669"/>
    <property type="project" value="InterPro"/>
</dbReference>
<reference evidence="2 3" key="1">
    <citation type="journal article" date="2024" name="BMC Genomics">
        <title>De novo assembly and annotation of Popillia japonica's genome with initial clues to its potential as an invasive pest.</title>
        <authorList>
            <person name="Cucini C."/>
            <person name="Boschi S."/>
            <person name="Funari R."/>
            <person name="Cardaioli E."/>
            <person name="Iannotti N."/>
            <person name="Marturano G."/>
            <person name="Paoli F."/>
            <person name="Bruttini M."/>
            <person name="Carapelli A."/>
            <person name="Frati F."/>
            <person name="Nardi F."/>
        </authorList>
    </citation>
    <scope>NUCLEOTIDE SEQUENCE [LARGE SCALE GENOMIC DNA]</scope>
    <source>
        <strain evidence="2">DMR45628</strain>
    </source>
</reference>
<dbReference type="GO" id="GO:0003677">
    <property type="term" value="F:DNA binding"/>
    <property type="evidence" value="ECO:0007669"/>
    <property type="project" value="InterPro"/>
</dbReference>
<evidence type="ECO:0000259" key="1">
    <source>
        <dbReference type="Pfam" id="PF01498"/>
    </source>
</evidence>
<dbReference type="InterPro" id="IPR002492">
    <property type="entry name" value="Transposase_Tc1-like"/>
</dbReference>
<accession>A0AAW1N0Z1</accession>
<dbReference type="GO" id="GO:0015074">
    <property type="term" value="P:DNA integration"/>
    <property type="evidence" value="ECO:0007669"/>
    <property type="project" value="InterPro"/>
</dbReference>
<organism evidence="2 3">
    <name type="scientific">Popillia japonica</name>
    <name type="common">Japanese beetle</name>
    <dbReference type="NCBI Taxonomy" id="7064"/>
    <lineage>
        <taxon>Eukaryota</taxon>
        <taxon>Metazoa</taxon>
        <taxon>Ecdysozoa</taxon>
        <taxon>Arthropoda</taxon>
        <taxon>Hexapoda</taxon>
        <taxon>Insecta</taxon>
        <taxon>Pterygota</taxon>
        <taxon>Neoptera</taxon>
        <taxon>Endopterygota</taxon>
        <taxon>Coleoptera</taxon>
        <taxon>Polyphaga</taxon>
        <taxon>Scarabaeiformia</taxon>
        <taxon>Scarabaeidae</taxon>
        <taxon>Rutelinae</taxon>
        <taxon>Popillia</taxon>
    </lineage>
</organism>
<comment type="caution">
    <text evidence="2">The sequence shown here is derived from an EMBL/GenBank/DDBJ whole genome shotgun (WGS) entry which is preliminary data.</text>
</comment>
<dbReference type="Proteomes" id="UP001458880">
    <property type="component" value="Unassembled WGS sequence"/>
</dbReference>
<keyword evidence="3" id="KW-1185">Reference proteome</keyword>
<feature type="domain" description="Transposase Tc1-like" evidence="1">
    <location>
        <begin position="26"/>
        <end position="75"/>
    </location>
</feature>
<name>A0AAW1N0Z1_POPJA</name>
<sequence>MVKKARNEKKKKKNWVASFHYIFQIKAKDQELEVSTSTIHRRLIEGHFFGRKPRKTPLLQARHVKKRLDFANEHLAKWRNIFWRDESKIVVFCTGGRRQIYNETGECRLRSAIHSEDSEA</sequence>
<dbReference type="AlphaFoldDB" id="A0AAW1N0Z1"/>
<protein>
    <submittedName>
        <fullName evidence="2">Transposase</fullName>
    </submittedName>
</protein>
<dbReference type="InterPro" id="IPR036397">
    <property type="entry name" value="RNaseH_sf"/>
</dbReference>
<dbReference type="EMBL" id="JASPKY010000017">
    <property type="protein sequence ID" value="KAK9752824.1"/>
    <property type="molecule type" value="Genomic_DNA"/>
</dbReference>
<dbReference type="Pfam" id="PF01498">
    <property type="entry name" value="HTH_Tnp_Tc3_2"/>
    <property type="match status" value="1"/>
</dbReference>
<evidence type="ECO:0000313" key="2">
    <source>
        <dbReference type="EMBL" id="KAK9752824.1"/>
    </source>
</evidence>
<proteinExistence type="predicted"/>
<dbReference type="Gene3D" id="3.30.420.10">
    <property type="entry name" value="Ribonuclease H-like superfamily/Ribonuclease H"/>
    <property type="match status" value="1"/>
</dbReference>
<gene>
    <name evidence="2" type="ORF">QE152_g3886</name>
</gene>
<evidence type="ECO:0000313" key="3">
    <source>
        <dbReference type="Proteomes" id="UP001458880"/>
    </source>
</evidence>